<evidence type="ECO:0000256" key="1">
    <source>
        <dbReference type="SAM" id="Phobius"/>
    </source>
</evidence>
<gene>
    <name evidence="2" type="ORF">ENT87_02775</name>
    <name evidence="3" type="ORF">ENU30_06040</name>
</gene>
<feature type="transmembrane region" description="Helical" evidence="1">
    <location>
        <begin position="126"/>
        <end position="149"/>
    </location>
</feature>
<keyword evidence="1" id="KW-0472">Membrane</keyword>
<evidence type="ECO:0000313" key="2">
    <source>
        <dbReference type="EMBL" id="HGN36458.1"/>
    </source>
</evidence>
<feature type="transmembrane region" description="Helical" evidence="1">
    <location>
        <begin position="47"/>
        <end position="65"/>
    </location>
</feature>
<name>A0A7J3JR04_9CREN</name>
<feature type="transmembrane region" description="Helical" evidence="1">
    <location>
        <begin position="85"/>
        <end position="106"/>
    </location>
</feature>
<feature type="transmembrane region" description="Helical" evidence="1">
    <location>
        <begin position="161"/>
        <end position="180"/>
    </location>
</feature>
<accession>A0A7J3JR04</accession>
<protein>
    <recommendedName>
        <fullName evidence="4">Metal-dependent hydrolase</fullName>
    </recommendedName>
</protein>
<feature type="transmembrane region" description="Helical" evidence="1">
    <location>
        <begin position="217"/>
        <end position="238"/>
    </location>
</feature>
<feature type="transmembrane region" description="Helical" evidence="1">
    <location>
        <begin position="186"/>
        <end position="205"/>
    </location>
</feature>
<feature type="transmembrane region" description="Helical" evidence="1">
    <location>
        <begin position="258"/>
        <end position="280"/>
    </location>
</feature>
<comment type="caution">
    <text evidence="3">The sequence shown here is derived from an EMBL/GenBank/DDBJ whole genome shotgun (WGS) entry which is preliminary data.</text>
</comment>
<dbReference type="EMBL" id="DTAI01000081">
    <property type="protein sequence ID" value="HGN36458.1"/>
    <property type="molecule type" value="Genomic_DNA"/>
</dbReference>
<dbReference type="AlphaFoldDB" id="A0A7J3JR04"/>
<evidence type="ECO:0000313" key="3">
    <source>
        <dbReference type="EMBL" id="HGQ18516.1"/>
    </source>
</evidence>
<proteinExistence type="predicted"/>
<feature type="transmembrane region" description="Helical" evidence="1">
    <location>
        <begin position="12"/>
        <end position="35"/>
    </location>
</feature>
<reference evidence="3" key="1">
    <citation type="journal article" date="2020" name="mSystems">
        <title>Genome- and Community-Level Interaction Insights into Carbon Utilization and Element Cycling Functions of Hydrothermarchaeota in Hydrothermal Sediment.</title>
        <authorList>
            <person name="Zhou Z."/>
            <person name="Liu Y."/>
            <person name="Xu W."/>
            <person name="Pan J."/>
            <person name="Luo Z.H."/>
            <person name="Li M."/>
        </authorList>
    </citation>
    <scope>NUCLEOTIDE SEQUENCE [LARGE SCALE GENOMIC DNA]</scope>
    <source>
        <strain evidence="2">SpSt-618</strain>
        <strain evidence="3">SpSt-657</strain>
    </source>
</reference>
<keyword evidence="1" id="KW-1133">Transmembrane helix</keyword>
<sequence length="345" mass="38717">MALLVGYFLYRRVNLATLVLSSVLVDIEPLIVSIISRGYRLHGYTHTILSSIIFGMLIGYILYLLRRYLHTTLTTLSLTENSGSLRTYILGGVVGWLLHVLMDSPIYYDIRPFEPISVNPLFVPQYIEVVMAVYELAFYVGSIFYLHLLYRHLATVTTRNAGMVLIGFVGIGLGFISIPIGMLIPGFWSLVLILIALYIIYMGLVRLVSRYSMRLRLVFITSLISLALCYVLFEYMLGNIDFRILSQIGLGIYEVHTMIIASCIALLATVVLFHPILCCIARISKDRSLQLLLIAFIVGLVTIPLFVGIPITILTYLGLILKSPKLLEALSTIEREVLSTHADLC</sequence>
<keyword evidence="1" id="KW-0812">Transmembrane</keyword>
<feature type="transmembrane region" description="Helical" evidence="1">
    <location>
        <begin position="292"/>
        <end position="321"/>
    </location>
</feature>
<dbReference type="EMBL" id="DTBZ01000114">
    <property type="protein sequence ID" value="HGQ18516.1"/>
    <property type="molecule type" value="Genomic_DNA"/>
</dbReference>
<evidence type="ECO:0008006" key="4">
    <source>
        <dbReference type="Google" id="ProtNLM"/>
    </source>
</evidence>
<organism evidence="3">
    <name type="scientific">Ignisphaera aggregans</name>
    <dbReference type="NCBI Taxonomy" id="334771"/>
    <lineage>
        <taxon>Archaea</taxon>
        <taxon>Thermoproteota</taxon>
        <taxon>Thermoprotei</taxon>
        <taxon>Desulfurococcales</taxon>
        <taxon>Desulfurococcaceae</taxon>
        <taxon>Ignisphaera</taxon>
    </lineage>
</organism>